<dbReference type="CDD" id="cd01948">
    <property type="entry name" value="EAL"/>
    <property type="match status" value="1"/>
</dbReference>
<dbReference type="InterPro" id="IPR035919">
    <property type="entry name" value="EAL_sf"/>
</dbReference>
<protein>
    <submittedName>
        <fullName evidence="3">EAL domain-containing protein</fullName>
    </submittedName>
</protein>
<gene>
    <name evidence="3" type="ORF">ICC18_30235</name>
</gene>
<dbReference type="Gene3D" id="3.20.20.450">
    <property type="entry name" value="EAL domain"/>
    <property type="match status" value="1"/>
</dbReference>
<dbReference type="Proteomes" id="UP000650466">
    <property type="component" value="Unassembled WGS sequence"/>
</dbReference>
<comment type="caution">
    <text evidence="3">The sequence shown here is derived from an EMBL/GenBank/DDBJ whole genome shotgun (WGS) entry which is preliminary data.</text>
</comment>
<evidence type="ECO:0000313" key="3">
    <source>
        <dbReference type="EMBL" id="MBD0384330.1"/>
    </source>
</evidence>
<dbReference type="GO" id="GO:0071111">
    <property type="term" value="F:cyclic-guanylate-specific phosphodiesterase activity"/>
    <property type="evidence" value="ECO:0007669"/>
    <property type="project" value="InterPro"/>
</dbReference>
<feature type="compositionally biased region" description="Basic and acidic residues" evidence="1">
    <location>
        <begin position="62"/>
        <end position="74"/>
    </location>
</feature>
<dbReference type="PANTHER" id="PTHR33121:SF70">
    <property type="entry name" value="SIGNALING PROTEIN YKOW"/>
    <property type="match status" value="1"/>
</dbReference>
<name>A0A926KUL7_9BACL</name>
<proteinExistence type="predicted"/>
<evidence type="ECO:0000259" key="2">
    <source>
        <dbReference type="PROSITE" id="PS50883"/>
    </source>
</evidence>
<organism evidence="3 4">
    <name type="scientific">Paenibacillus sedimenti</name>
    <dbReference type="NCBI Taxonomy" id="2770274"/>
    <lineage>
        <taxon>Bacteria</taxon>
        <taxon>Bacillati</taxon>
        <taxon>Bacillota</taxon>
        <taxon>Bacilli</taxon>
        <taxon>Bacillales</taxon>
        <taxon>Paenibacillaceae</taxon>
        <taxon>Paenibacillus</taxon>
    </lineage>
</organism>
<dbReference type="AlphaFoldDB" id="A0A926KUL7"/>
<evidence type="ECO:0000313" key="4">
    <source>
        <dbReference type="Proteomes" id="UP000650466"/>
    </source>
</evidence>
<dbReference type="InterPro" id="IPR001633">
    <property type="entry name" value="EAL_dom"/>
</dbReference>
<dbReference type="PANTHER" id="PTHR33121">
    <property type="entry name" value="CYCLIC DI-GMP PHOSPHODIESTERASE PDEF"/>
    <property type="match status" value="1"/>
</dbReference>
<keyword evidence="4" id="KW-1185">Reference proteome</keyword>
<evidence type="ECO:0000256" key="1">
    <source>
        <dbReference type="SAM" id="MobiDB-lite"/>
    </source>
</evidence>
<feature type="domain" description="EAL" evidence="2">
    <location>
        <begin position="1"/>
        <end position="81"/>
    </location>
</feature>
<reference evidence="3" key="1">
    <citation type="submission" date="2020-09" db="EMBL/GenBank/DDBJ databases">
        <title>Draft Genome Sequence of Paenibacillus sp. WST5.</title>
        <authorList>
            <person name="Bao Z."/>
        </authorList>
    </citation>
    <scope>NUCLEOTIDE SEQUENCE</scope>
    <source>
        <strain evidence="3">WST5</strain>
    </source>
</reference>
<accession>A0A926KUL7</accession>
<dbReference type="SUPFAM" id="SSF141868">
    <property type="entry name" value="EAL domain-like"/>
    <property type="match status" value="1"/>
</dbReference>
<dbReference type="Pfam" id="PF00563">
    <property type="entry name" value="EAL"/>
    <property type="match status" value="1"/>
</dbReference>
<dbReference type="InterPro" id="IPR050706">
    <property type="entry name" value="Cyclic-di-GMP_PDE-like"/>
</dbReference>
<feature type="region of interest" description="Disordered" evidence="1">
    <location>
        <begin position="60"/>
        <end position="81"/>
    </location>
</feature>
<dbReference type="PROSITE" id="PS50883">
    <property type="entry name" value="EAL"/>
    <property type="match status" value="1"/>
</dbReference>
<sequence length="81" mass="8727">MDDFGTGYSSLSCVKDLSIDKLNIDRSFITNISTDERDAAIVKTIIALSRNLNMKVLAEGGLDSRGHPSQRESGHPICSSG</sequence>
<dbReference type="EMBL" id="JACVVD010000018">
    <property type="protein sequence ID" value="MBD0384330.1"/>
    <property type="molecule type" value="Genomic_DNA"/>
</dbReference>